<feature type="transmembrane region" description="Helical" evidence="6">
    <location>
        <begin position="182"/>
        <end position="201"/>
    </location>
</feature>
<feature type="non-terminal residue" evidence="8">
    <location>
        <position position="290"/>
    </location>
</feature>
<dbReference type="GO" id="GO:0016020">
    <property type="term" value="C:membrane"/>
    <property type="evidence" value="ECO:0007669"/>
    <property type="project" value="UniProtKB-SubCell"/>
</dbReference>
<keyword evidence="4 6" id="KW-1133">Transmembrane helix</keyword>
<dbReference type="PANTHER" id="PTHR48230">
    <property type="match status" value="1"/>
</dbReference>
<comment type="caution">
    <text evidence="8">The sequence shown here is derived from an EMBL/GenBank/DDBJ whole genome shotgun (WGS) entry which is preliminary data.</text>
</comment>
<comment type="subcellular location">
    <subcellularLocation>
        <location evidence="1">Membrane</location>
        <topology evidence="1">Multi-pass membrane protein</topology>
    </subcellularLocation>
</comment>
<proteinExistence type="inferred from homology"/>
<evidence type="ECO:0000256" key="3">
    <source>
        <dbReference type="ARBA" id="ARBA00022692"/>
    </source>
</evidence>
<feature type="domain" description="Lipid desaturase" evidence="7">
    <location>
        <begin position="105"/>
        <end position="281"/>
    </location>
</feature>
<gene>
    <name evidence="8" type="ORF">MSPICULIGERA_LOCUS11885</name>
</gene>
<protein>
    <recommendedName>
        <fullName evidence="7">Lipid desaturase domain-containing protein</fullName>
    </recommendedName>
</protein>
<dbReference type="Proteomes" id="UP001177023">
    <property type="component" value="Unassembled WGS sequence"/>
</dbReference>
<sequence length="290" mass="33208">MILDGPSFSGAMPECSQTSELVDAMPEDDPNGNVNVQMGAAAPRWGPQHAGAKQLAGMYSKEKRRQEAISVVVGTILFSLMLVRLLSTWRVDYWMTMPIAALLGILTADFVSGLVHWGADTFGSVETLIGRSFIRPFREHHVDPTAITRHDFIECNGDNFLVCIPNLAHMLYQHLTYSAEDLHNWAFFHWYLIFLGVYSAMTNQIHKWSHTYFGLSPWVVALQKAHIILPRNHHKIHHISPHACYYCITTGWLNQPLDFINFWRRAETVVTYFTGMKPREDDMKWATKFK</sequence>
<evidence type="ECO:0000313" key="9">
    <source>
        <dbReference type="Proteomes" id="UP001177023"/>
    </source>
</evidence>
<dbReference type="InterPro" id="IPR053335">
    <property type="entry name" value="Fatty_acid_desaturase_CarF"/>
</dbReference>
<reference evidence="8" key="1">
    <citation type="submission" date="2023-06" db="EMBL/GenBank/DDBJ databases">
        <authorList>
            <person name="Delattre M."/>
        </authorList>
    </citation>
    <scope>NUCLEOTIDE SEQUENCE</scope>
    <source>
        <strain evidence="8">AF72</strain>
    </source>
</reference>
<evidence type="ECO:0000256" key="1">
    <source>
        <dbReference type="ARBA" id="ARBA00004141"/>
    </source>
</evidence>
<evidence type="ECO:0000313" key="8">
    <source>
        <dbReference type="EMBL" id="CAJ0573529.1"/>
    </source>
</evidence>
<dbReference type="PANTHER" id="PTHR48230:SF1">
    <property type="entry name" value="LIPID DESATURASE DOMAIN-CONTAINING PROTEIN"/>
    <property type="match status" value="1"/>
</dbReference>
<accession>A0AA36CQN8</accession>
<name>A0AA36CQN8_9BILA</name>
<feature type="transmembrane region" description="Helical" evidence="6">
    <location>
        <begin position="68"/>
        <end position="87"/>
    </location>
</feature>
<keyword evidence="9" id="KW-1185">Reference proteome</keyword>
<keyword evidence="3 6" id="KW-0812">Transmembrane</keyword>
<evidence type="ECO:0000259" key="7">
    <source>
        <dbReference type="Pfam" id="PF10520"/>
    </source>
</evidence>
<evidence type="ECO:0000256" key="4">
    <source>
        <dbReference type="ARBA" id="ARBA00022989"/>
    </source>
</evidence>
<evidence type="ECO:0000256" key="2">
    <source>
        <dbReference type="ARBA" id="ARBA00007620"/>
    </source>
</evidence>
<dbReference type="Pfam" id="PF10520">
    <property type="entry name" value="Lipid_desat"/>
    <property type="match status" value="1"/>
</dbReference>
<dbReference type="EMBL" id="CATQJA010002620">
    <property type="protein sequence ID" value="CAJ0573529.1"/>
    <property type="molecule type" value="Genomic_DNA"/>
</dbReference>
<evidence type="ECO:0000256" key="6">
    <source>
        <dbReference type="SAM" id="Phobius"/>
    </source>
</evidence>
<keyword evidence="5 6" id="KW-0472">Membrane</keyword>
<organism evidence="8 9">
    <name type="scientific">Mesorhabditis spiculigera</name>
    <dbReference type="NCBI Taxonomy" id="96644"/>
    <lineage>
        <taxon>Eukaryota</taxon>
        <taxon>Metazoa</taxon>
        <taxon>Ecdysozoa</taxon>
        <taxon>Nematoda</taxon>
        <taxon>Chromadorea</taxon>
        <taxon>Rhabditida</taxon>
        <taxon>Rhabditina</taxon>
        <taxon>Rhabditomorpha</taxon>
        <taxon>Rhabditoidea</taxon>
        <taxon>Rhabditidae</taxon>
        <taxon>Mesorhabditinae</taxon>
        <taxon>Mesorhabditis</taxon>
    </lineage>
</organism>
<dbReference type="InterPro" id="IPR019547">
    <property type="entry name" value="Lipid_desat"/>
</dbReference>
<comment type="similarity">
    <text evidence="2">Belongs to the fatty acid desaturase CarF family.</text>
</comment>
<evidence type="ECO:0000256" key="5">
    <source>
        <dbReference type="ARBA" id="ARBA00023136"/>
    </source>
</evidence>
<dbReference type="AlphaFoldDB" id="A0AA36CQN8"/>
<feature type="transmembrane region" description="Helical" evidence="6">
    <location>
        <begin position="99"/>
        <end position="119"/>
    </location>
</feature>